<evidence type="ECO:0008006" key="4">
    <source>
        <dbReference type="Google" id="ProtNLM"/>
    </source>
</evidence>
<dbReference type="Proteomes" id="UP001500751">
    <property type="component" value="Unassembled WGS sequence"/>
</dbReference>
<protein>
    <recommendedName>
        <fullName evidence="4">Secreted protein</fullName>
    </recommendedName>
</protein>
<evidence type="ECO:0000313" key="3">
    <source>
        <dbReference type="Proteomes" id="UP001500751"/>
    </source>
</evidence>
<keyword evidence="3" id="KW-1185">Reference proteome</keyword>
<dbReference type="EMBL" id="BAAAQN010000002">
    <property type="protein sequence ID" value="GAA2013319.1"/>
    <property type="molecule type" value="Genomic_DNA"/>
</dbReference>
<gene>
    <name evidence="2" type="ORF">GCM10009839_05020</name>
</gene>
<accession>A0ABP5F0T9</accession>
<reference evidence="3" key="1">
    <citation type="journal article" date="2019" name="Int. J. Syst. Evol. Microbiol.">
        <title>The Global Catalogue of Microorganisms (GCM) 10K type strain sequencing project: providing services to taxonomists for standard genome sequencing and annotation.</title>
        <authorList>
            <consortium name="The Broad Institute Genomics Platform"/>
            <consortium name="The Broad Institute Genome Sequencing Center for Infectious Disease"/>
            <person name="Wu L."/>
            <person name="Ma J."/>
        </authorList>
    </citation>
    <scope>NUCLEOTIDE SEQUENCE [LARGE SCALE GENOMIC DNA]</scope>
    <source>
        <strain evidence="3">JCM 16014</strain>
    </source>
</reference>
<comment type="caution">
    <text evidence="2">The sequence shown here is derived from an EMBL/GenBank/DDBJ whole genome shotgun (WGS) entry which is preliminary data.</text>
</comment>
<proteinExistence type="predicted"/>
<feature type="chain" id="PRO_5045352280" description="Secreted protein" evidence="1">
    <location>
        <begin position="24"/>
        <end position="171"/>
    </location>
</feature>
<name>A0ABP5F0T9_9ACTN</name>
<organism evidence="2 3">
    <name type="scientific">Catenulispora yoronensis</name>
    <dbReference type="NCBI Taxonomy" id="450799"/>
    <lineage>
        <taxon>Bacteria</taxon>
        <taxon>Bacillati</taxon>
        <taxon>Actinomycetota</taxon>
        <taxon>Actinomycetes</taxon>
        <taxon>Catenulisporales</taxon>
        <taxon>Catenulisporaceae</taxon>
        <taxon>Catenulispora</taxon>
    </lineage>
</organism>
<sequence length="171" mass="16942">MIKNCTSFCAALAVVALAVGVTAGCGDTNGAKAAASVATTAVRHPVTDTPSVAAATVSVTATVTVTASTTAQPAAPVTVTTTAPAPSSAAPAGVGDGTYVVGTDIKAGLYKTTGPSDSSFPNCYWERERDLDGGLNSIIANDNPKGQTTVKIASTDKAFKTSGCSDWVKIG</sequence>
<keyword evidence="1" id="KW-0732">Signal</keyword>
<feature type="signal peptide" evidence="1">
    <location>
        <begin position="1"/>
        <end position="23"/>
    </location>
</feature>
<evidence type="ECO:0000256" key="1">
    <source>
        <dbReference type="SAM" id="SignalP"/>
    </source>
</evidence>
<dbReference type="RefSeq" id="WP_344663807.1">
    <property type="nucleotide sequence ID" value="NZ_BAAAQN010000002.1"/>
</dbReference>
<evidence type="ECO:0000313" key="2">
    <source>
        <dbReference type="EMBL" id="GAA2013319.1"/>
    </source>
</evidence>
<dbReference type="PROSITE" id="PS51257">
    <property type="entry name" value="PROKAR_LIPOPROTEIN"/>
    <property type="match status" value="1"/>
</dbReference>